<proteinExistence type="predicted"/>
<dbReference type="EnsemblMetazoa" id="Aqu2.1.15141_001">
    <property type="protein sequence ID" value="Aqu2.1.15141_001"/>
    <property type="gene ID" value="Aqu2.1.15141"/>
</dbReference>
<protein>
    <submittedName>
        <fullName evidence="1">Uncharacterized protein</fullName>
    </submittedName>
</protein>
<accession>A0A1X7TJS7</accession>
<dbReference type="InParanoid" id="A0A1X7TJS7"/>
<sequence length="184" mass="20384">MILKFKMNDKKSDVPQLVSKLKELARDQFQQFQNAFLNKGEFVLKETYCSMGITESQWHRIYKESCKSCIWSFHNKLPVRHATSTCSPTVAHDPFNSSFIFTTHDPACTSQGPSNPTCLSVSLEAAVEYSSLLPDIMQGMWSKATKLLSTDGAIAPAPGYSSGSHNVLSTSKTGFHAVKQTRNA</sequence>
<reference evidence="1" key="1">
    <citation type="submission" date="2017-05" db="UniProtKB">
        <authorList>
            <consortium name="EnsemblMetazoa"/>
        </authorList>
    </citation>
    <scope>IDENTIFICATION</scope>
</reference>
<evidence type="ECO:0000313" key="1">
    <source>
        <dbReference type="EnsemblMetazoa" id="Aqu2.1.15141_001"/>
    </source>
</evidence>
<organism evidence="1">
    <name type="scientific">Amphimedon queenslandica</name>
    <name type="common">Sponge</name>
    <dbReference type="NCBI Taxonomy" id="400682"/>
    <lineage>
        <taxon>Eukaryota</taxon>
        <taxon>Metazoa</taxon>
        <taxon>Porifera</taxon>
        <taxon>Demospongiae</taxon>
        <taxon>Heteroscleromorpha</taxon>
        <taxon>Haplosclerida</taxon>
        <taxon>Niphatidae</taxon>
        <taxon>Amphimedon</taxon>
    </lineage>
</organism>
<name>A0A1X7TJS7_AMPQE</name>
<dbReference type="AlphaFoldDB" id="A0A1X7TJS7"/>